<accession>A0A2G5SDU3</accession>
<protein>
    <submittedName>
        <fullName evidence="1">Uncharacterized protein</fullName>
    </submittedName>
</protein>
<evidence type="ECO:0000313" key="2">
    <source>
        <dbReference type="Proteomes" id="UP000230233"/>
    </source>
</evidence>
<organism evidence="1 2">
    <name type="scientific">Caenorhabditis nigoni</name>
    <dbReference type="NCBI Taxonomy" id="1611254"/>
    <lineage>
        <taxon>Eukaryota</taxon>
        <taxon>Metazoa</taxon>
        <taxon>Ecdysozoa</taxon>
        <taxon>Nematoda</taxon>
        <taxon>Chromadorea</taxon>
        <taxon>Rhabditida</taxon>
        <taxon>Rhabditina</taxon>
        <taxon>Rhabditomorpha</taxon>
        <taxon>Rhabditoidea</taxon>
        <taxon>Rhabditidae</taxon>
        <taxon>Peloderinae</taxon>
        <taxon>Caenorhabditis</taxon>
    </lineage>
</organism>
<name>A0A2G5SDU3_9PELO</name>
<dbReference type="Proteomes" id="UP000230233">
    <property type="component" value="Unassembled WGS sequence"/>
</dbReference>
<dbReference type="EMBL" id="PDUG01000014">
    <property type="protein sequence ID" value="PIC13224.1"/>
    <property type="molecule type" value="Genomic_DNA"/>
</dbReference>
<sequence length="86" mass="10168">MSDVRRRRRRRAFKFLRGSQPKNGYRDVVVVLCHFSIHMHDAESADTRETLRNIGNDVMIFRECGVLIFREGYRASIQCHNPHIHS</sequence>
<evidence type="ECO:0000313" key="1">
    <source>
        <dbReference type="EMBL" id="PIC13224.1"/>
    </source>
</evidence>
<comment type="caution">
    <text evidence="1">The sequence shown here is derived from an EMBL/GenBank/DDBJ whole genome shotgun (WGS) entry which is preliminary data.</text>
</comment>
<reference evidence="2" key="1">
    <citation type="submission" date="2017-10" db="EMBL/GenBank/DDBJ databases">
        <title>Rapid genome shrinkage in a self-fertile nematode reveals novel sperm competition proteins.</title>
        <authorList>
            <person name="Yin D."/>
            <person name="Schwarz E.M."/>
            <person name="Thomas C.G."/>
            <person name="Felde R.L."/>
            <person name="Korf I.F."/>
            <person name="Cutter A.D."/>
            <person name="Schartner C.M."/>
            <person name="Ralston E.J."/>
            <person name="Meyer B.J."/>
            <person name="Haag E.S."/>
        </authorList>
    </citation>
    <scope>NUCLEOTIDE SEQUENCE [LARGE SCALE GENOMIC DNA]</scope>
    <source>
        <strain evidence="2">JU1422</strain>
    </source>
</reference>
<dbReference type="AlphaFoldDB" id="A0A2G5SDU3"/>
<proteinExistence type="predicted"/>
<keyword evidence="2" id="KW-1185">Reference proteome</keyword>
<gene>
    <name evidence="1" type="ORF">B9Z55_027873</name>
</gene>